<keyword evidence="3" id="KW-1185">Reference proteome</keyword>
<protein>
    <submittedName>
        <fullName evidence="2">DUF695 domain-containing protein</fullName>
    </submittedName>
</protein>
<dbReference type="Proteomes" id="UP000326921">
    <property type="component" value="Chromosome"/>
</dbReference>
<sequence length="367" mass="42968">MSIFNKLFKGNSERVSEIQSIVDFWKWFNDHEKEFYKAVQDGKNIEGQFFVPLAEQLSKLHERIYFLVGIHKETKVAELTLTPDAIVRNIAFIEDLVKEAPSLDSWRFIALKEASDIKDFGIKMNNRNYSSDNLKFYPIEHPAFPDQIDLVLVYELYDANLHEEIYNGVCIFLDNALGELKSITSIDNVSVVGPDQEHPDLIPLEKLNAYLTWREKEFVEKYDKITHNSQDDVYSSFEGELEDGLPIFAIVNKTLLDWDYKASHPWVLLIMIHYDGIPENGLPDDATYELMDRLEDDVSNRLPETEGYLNILRETGNGLREINMVCRDFRTPSRVMTEIVKKYANNFKVEFDIYKDKYWHSFDKFKE</sequence>
<reference evidence="2 3" key="1">
    <citation type="submission" date="2019-10" db="EMBL/GenBank/DDBJ databases">
        <authorList>
            <person name="Dong K."/>
        </authorList>
    </citation>
    <scope>NUCLEOTIDE SEQUENCE [LARGE SCALE GENOMIC DNA]</scope>
    <source>
        <strain evidence="3">dk4302</strain>
    </source>
</reference>
<accession>A0A5Q0QF25</accession>
<evidence type="ECO:0000313" key="3">
    <source>
        <dbReference type="Proteomes" id="UP000326921"/>
    </source>
</evidence>
<dbReference type="EMBL" id="CP045652">
    <property type="protein sequence ID" value="QGA25790.1"/>
    <property type="molecule type" value="Genomic_DNA"/>
</dbReference>
<evidence type="ECO:0000259" key="1">
    <source>
        <dbReference type="Pfam" id="PF05117"/>
    </source>
</evidence>
<evidence type="ECO:0000313" key="2">
    <source>
        <dbReference type="EMBL" id="QGA25790.1"/>
    </source>
</evidence>
<organism evidence="2 3">
    <name type="scientific">Sphingobacterium zhuxiongii</name>
    <dbReference type="NCBI Taxonomy" id="2662364"/>
    <lineage>
        <taxon>Bacteria</taxon>
        <taxon>Pseudomonadati</taxon>
        <taxon>Bacteroidota</taxon>
        <taxon>Sphingobacteriia</taxon>
        <taxon>Sphingobacteriales</taxon>
        <taxon>Sphingobacteriaceae</taxon>
        <taxon>Sphingobacterium</taxon>
    </lineage>
</organism>
<name>A0A5Q0QF25_9SPHI</name>
<proteinExistence type="predicted"/>
<dbReference type="AlphaFoldDB" id="A0A5Q0QF25"/>
<dbReference type="Pfam" id="PF05117">
    <property type="entry name" value="DUF695"/>
    <property type="match status" value="1"/>
</dbReference>
<gene>
    <name evidence="2" type="ORF">GFH32_05405</name>
</gene>
<feature type="domain" description="DUF695" evidence="1">
    <location>
        <begin position="250"/>
        <end position="365"/>
    </location>
</feature>
<dbReference type="KEGG" id="sphe:GFH32_05405"/>
<dbReference type="RefSeq" id="WP_153510112.1">
    <property type="nucleotide sequence ID" value="NZ_CP045652.1"/>
</dbReference>
<dbReference type="InterPro" id="IPR016097">
    <property type="entry name" value="DUF695"/>
</dbReference>